<sequence length="97" mass="10620">MWRNQETTLVNGGHVFAVAFDDFREPLIEPVVGVQRGSVIPTAMAITHLMHVDQHGEALDHLPSPIQSPGDALRDDRERCSSTPNFCGQGNRLAACL</sequence>
<proteinExistence type="predicted"/>
<dbReference type="EMBL" id="JAINUF010000015">
    <property type="protein sequence ID" value="KAJ8341500.1"/>
    <property type="molecule type" value="Genomic_DNA"/>
</dbReference>
<protein>
    <submittedName>
        <fullName evidence="1">Uncharacterized protein</fullName>
    </submittedName>
</protein>
<evidence type="ECO:0000313" key="2">
    <source>
        <dbReference type="Proteomes" id="UP001152622"/>
    </source>
</evidence>
<name>A0A9Q1EML6_SYNKA</name>
<dbReference type="Proteomes" id="UP001152622">
    <property type="component" value="Chromosome 15"/>
</dbReference>
<dbReference type="AlphaFoldDB" id="A0A9Q1EML6"/>
<organism evidence="1 2">
    <name type="scientific">Synaphobranchus kaupii</name>
    <name type="common">Kaup's arrowtooth eel</name>
    <dbReference type="NCBI Taxonomy" id="118154"/>
    <lineage>
        <taxon>Eukaryota</taxon>
        <taxon>Metazoa</taxon>
        <taxon>Chordata</taxon>
        <taxon>Craniata</taxon>
        <taxon>Vertebrata</taxon>
        <taxon>Euteleostomi</taxon>
        <taxon>Actinopterygii</taxon>
        <taxon>Neopterygii</taxon>
        <taxon>Teleostei</taxon>
        <taxon>Anguilliformes</taxon>
        <taxon>Synaphobranchidae</taxon>
        <taxon>Synaphobranchus</taxon>
    </lineage>
</organism>
<reference evidence="1" key="1">
    <citation type="journal article" date="2023" name="Science">
        <title>Genome structures resolve the early diversification of teleost fishes.</title>
        <authorList>
            <person name="Parey E."/>
            <person name="Louis A."/>
            <person name="Montfort J."/>
            <person name="Bouchez O."/>
            <person name="Roques C."/>
            <person name="Iampietro C."/>
            <person name="Lluch J."/>
            <person name="Castinel A."/>
            <person name="Donnadieu C."/>
            <person name="Desvignes T."/>
            <person name="Floi Bucao C."/>
            <person name="Jouanno E."/>
            <person name="Wen M."/>
            <person name="Mejri S."/>
            <person name="Dirks R."/>
            <person name="Jansen H."/>
            <person name="Henkel C."/>
            <person name="Chen W.J."/>
            <person name="Zahm M."/>
            <person name="Cabau C."/>
            <person name="Klopp C."/>
            <person name="Thompson A.W."/>
            <person name="Robinson-Rechavi M."/>
            <person name="Braasch I."/>
            <person name="Lecointre G."/>
            <person name="Bobe J."/>
            <person name="Postlethwait J.H."/>
            <person name="Berthelot C."/>
            <person name="Roest Crollius H."/>
            <person name="Guiguen Y."/>
        </authorList>
    </citation>
    <scope>NUCLEOTIDE SEQUENCE</scope>
    <source>
        <strain evidence="1">WJC10195</strain>
    </source>
</reference>
<accession>A0A9Q1EML6</accession>
<keyword evidence="2" id="KW-1185">Reference proteome</keyword>
<evidence type="ECO:0000313" key="1">
    <source>
        <dbReference type="EMBL" id="KAJ8341500.1"/>
    </source>
</evidence>
<comment type="caution">
    <text evidence="1">The sequence shown here is derived from an EMBL/GenBank/DDBJ whole genome shotgun (WGS) entry which is preliminary data.</text>
</comment>
<gene>
    <name evidence="1" type="ORF">SKAU_G00337910</name>
</gene>